<keyword evidence="2" id="KW-1185">Reference proteome</keyword>
<sequence>MAGIQLEIYFRRVIAAAHICQKSNEQSVDRASESDFHMTSNFTLRQCTFVSRLLKTSDDTHACAWEKGDLHESVTEVQLVSLSTE</sequence>
<dbReference type="EMBL" id="BPLR01015450">
    <property type="protein sequence ID" value="GIY76227.1"/>
    <property type="molecule type" value="Genomic_DNA"/>
</dbReference>
<protein>
    <submittedName>
        <fullName evidence="1">Uncharacterized protein</fullName>
    </submittedName>
</protein>
<evidence type="ECO:0000313" key="1">
    <source>
        <dbReference type="EMBL" id="GIY76227.1"/>
    </source>
</evidence>
<gene>
    <name evidence="1" type="ORF">CEXT_377161</name>
</gene>
<dbReference type="AlphaFoldDB" id="A0AAV4W0U3"/>
<accession>A0AAV4W0U3</accession>
<evidence type="ECO:0000313" key="2">
    <source>
        <dbReference type="Proteomes" id="UP001054945"/>
    </source>
</evidence>
<comment type="caution">
    <text evidence="1">The sequence shown here is derived from an EMBL/GenBank/DDBJ whole genome shotgun (WGS) entry which is preliminary data.</text>
</comment>
<organism evidence="1 2">
    <name type="scientific">Caerostris extrusa</name>
    <name type="common">Bark spider</name>
    <name type="synonym">Caerostris bankana</name>
    <dbReference type="NCBI Taxonomy" id="172846"/>
    <lineage>
        <taxon>Eukaryota</taxon>
        <taxon>Metazoa</taxon>
        <taxon>Ecdysozoa</taxon>
        <taxon>Arthropoda</taxon>
        <taxon>Chelicerata</taxon>
        <taxon>Arachnida</taxon>
        <taxon>Araneae</taxon>
        <taxon>Araneomorphae</taxon>
        <taxon>Entelegynae</taxon>
        <taxon>Araneoidea</taxon>
        <taxon>Araneidae</taxon>
        <taxon>Caerostris</taxon>
    </lineage>
</organism>
<proteinExistence type="predicted"/>
<dbReference type="Proteomes" id="UP001054945">
    <property type="component" value="Unassembled WGS sequence"/>
</dbReference>
<name>A0AAV4W0U3_CAEEX</name>
<reference evidence="1 2" key="1">
    <citation type="submission" date="2021-06" db="EMBL/GenBank/DDBJ databases">
        <title>Caerostris extrusa draft genome.</title>
        <authorList>
            <person name="Kono N."/>
            <person name="Arakawa K."/>
        </authorList>
    </citation>
    <scope>NUCLEOTIDE SEQUENCE [LARGE SCALE GENOMIC DNA]</scope>
</reference>